<dbReference type="GO" id="GO:0046620">
    <property type="term" value="P:regulation of organ growth"/>
    <property type="evidence" value="ECO:0007669"/>
    <property type="project" value="TreeGrafter"/>
</dbReference>
<dbReference type="InterPro" id="IPR000961">
    <property type="entry name" value="AGC-kinase_C"/>
</dbReference>
<feature type="compositionally biased region" description="Polar residues" evidence="18">
    <location>
        <begin position="441"/>
        <end position="465"/>
    </location>
</feature>
<comment type="subcellular location">
    <subcellularLocation>
        <location evidence="2">Cytoplasm</location>
        <location evidence="2">Cytoskeleton</location>
        <location evidence="2">Microtubule organizing center</location>
        <location evidence="2">Centrosome</location>
    </subcellularLocation>
</comment>
<evidence type="ECO:0000259" key="19">
    <source>
        <dbReference type="PROSITE" id="PS50011"/>
    </source>
</evidence>
<evidence type="ECO:0000313" key="22">
    <source>
        <dbReference type="Proteomes" id="UP000796761"/>
    </source>
</evidence>
<feature type="compositionally biased region" description="Polar residues" evidence="18">
    <location>
        <begin position="1092"/>
        <end position="1101"/>
    </location>
</feature>
<dbReference type="OrthoDB" id="3638488at2759"/>
<dbReference type="PROSITE" id="PS00107">
    <property type="entry name" value="PROTEIN_KINASE_ATP"/>
    <property type="match status" value="1"/>
</dbReference>
<dbReference type="InterPro" id="IPR011009">
    <property type="entry name" value="Kinase-like_dom_sf"/>
</dbReference>
<dbReference type="GO" id="GO:0004674">
    <property type="term" value="F:protein serine/threonine kinase activity"/>
    <property type="evidence" value="ECO:0007669"/>
    <property type="project" value="UniProtKB-KW"/>
</dbReference>
<evidence type="ECO:0000256" key="9">
    <source>
        <dbReference type="ARBA" id="ARBA00022723"/>
    </source>
</evidence>
<dbReference type="SUPFAM" id="SSF56112">
    <property type="entry name" value="Protein kinase-like (PK-like)"/>
    <property type="match status" value="1"/>
</dbReference>
<keyword evidence="9" id="KW-0479">Metal-binding</keyword>
<dbReference type="GO" id="GO:0046872">
    <property type="term" value="F:metal ion binding"/>
    <property type="evidence" value="ECO:0007669"/>
    <property type="project" value="UniProtKB-KW"/>
</dbReference>
<dbReference type="GO" id="GO:0000082">
    <property type="term" value="P:G1/S transition of mitotic cell cycle"/>
    <property type="evidence" value="ECO:0007669"/>
    <property type="project" value="TreeGrafter"/>
</dbReference>
<comment type="cofactor">
    <cofactor evidence="1">
        <name>Mg(2+)</name>
        <dbReference type="ChEBI" id="CHEBI:18420"/>
    </cofactor>
</comment>
<evidence type="ECO:0000256" key="17">
    <source>
        <dbReference type="PROSITE-ProRule" id="PRU10141"/>
    </source>
</evidence>
<organism evidence="21 22">
    <name type="scientific">Zosterops borbonicus</name>
    <dbReference type="NCBI Taxonomy" id="364589"/>
    <lineage>
        <taxon>Eukaryota</taxon>
        <taxon>Metazoa</taxon>
        <taxon>Chordata</taxon>
        <taxon>Craniata</taxon>
        <taxon>Vertebrata</taxon>
        <taxon>Euteleostomi</taxon>
        <taxon>Archelosauria</taxon>
        <taxon>Archosauria</taxon>
        <taxon>Dinosauria</taxon>
        <taxon>Saurischia</taxon>
        <taxon>Theropoda</taxon>
        <taxon>Coelurosauria</taxon>
        <taxon>Aves</taxon>
        <taxon>Neognathae</taxon>
        <taxon>Neoaves</taxon>
        <taxon>Telluraves</taxon>
        <taxon>Australaves</taxon>
        <taxon>Passeriformes</taxon>
        <taxon>Sylvioidea</taxon>
        <taxon>Zosteropidae</taxon>
        <taxon>Zosterops</taxon>
    </lineage>
</organism>
<evidence type="ECO:0000259" key="20">
    <source>
        <dbReference type="PROSITE" id="PS51285"/>
    </source>
</evidence>
<evidence type="ECO:0000313" key="21">
    <source>
        <dbReference type="EMBL" id="TRZ24773.1"/>
    </source>
</evidence>
<comment type="catalytic activity">
    <reaction evidence="16">
        <text>L-seryl-[protein] + ATP = O-phospho-L-seryl-[protein] + ADP + H(+)</text>
        <dbReference type="Rhea" id="RHEA:17989"/>
        <dbReference type="Rhea" id="RHEA-COMP:9863"/>
        <dbReference type="Rhea" id="RHEA-COMP:11604"/>
        <dbReference type="ChEBI" id="CHEBI:15378"/>
        <dbReference type="ChEBI" id="CHEBI:29999"/>
        <dbReference type="ChEBI" id="CHEBI:30616"/>
        <dbReference type="ChEBI" id="CHEBI:83421"/>
        <dbReference type="ChEBI" id="CHEBI:456216"/>
        <dbReference type="EC" id="2.7.11.1"/>
    </reaction>
</comment>
<feature type="domain" description="Protein kinase" evidence="19">
    <location>
        <begin position="749"/>
        <end position="1054"/>
    </location>
</feature>
<keyword evidence="8" id="KW-0808">Transferase</keyword>
<dbReference type="PANTHER" id="PTHR24356">
    <property type="entry name" value="SERINE/THREONINE-PROTEIN KINASE"/>
    <property type="match status" value="1"/>
</dbReference>
<feature type="region of interest" description="Disordered" evidence="18">
    <location>
        <begin position="89"/>
        <end position="126"/>
    </location>
</feature>
<keyword evidence="22" id="KW-1185">Reference proteome</keyword>
<dbReference type="CDD" id="cd21777">
    <property type="entry name" value="MobB_LATS2"/>
    <property type="match status" value="1"/>
</dbReference>
<feature type="region of interest" description="Disordered" evidence="18">
    <location>
        <begin position="441"/>
        <end position="470"/>
    </location>
</feature>
<feature type="region of interest" description="Disordered" evidence="18">
    <location>
        <begin position="1075"/>
        <end position="1101"/>
    </location>
</feature>
<evidence type="ECO:0000256" key="1">
    <source>
        <dbReference type="ARBA" id="ARBA00001946"/>
    </source>
</evidence>
<dbReference type="GO" id="GO:0000922">
    <property type="term" value="C:spindle pole"/>
    <property type="evidence" value="ECO:0007669"/>
    <property type="project" value="TreeGrafter"/>
</dbReference>
<dbReference type="EC" id="2.7.11.1" evidence="4"/>
<dbReference type="Pfam" id="PF00069">
    <property type="entry name" value="Pkinase"/>
    <property type="match status" value="2"/>
</dbReference>
<dbReference type="FunFam" id="3.30.200.20:FF:001246">
    <property type="entry name" value="Large tumor suppressor kinase 1"/>
    <property type="match status" value="1"/>
</dbReference>
<dbReference type="GO" id="GO:0009966">
    <property type="term" value="P:regulation of signal transduction"/>
    <property type="evidence" value="ECO:0007669"/>
    <property type="project" value="UniProtKB-ARBA"/>
</dbReference>
<keyword evidence="10 17" id="KW-0547">Nucleotide-binding</keyword>
<dbReference type="Gene3D" id="3.30.200.20">
    <property type="entry name" value="Phosphorylase Kinase, domain 1"/>
    <property type="match status" value="2"/>
</dbReference>
<evidence type="ECO:0000256" key="16">
    <source>
        <dbReference type="ARBA" id="ARBA00048679"/>
    </source>
</evidence>
<evidence type="ECO:0000256" key="8">
    <source>
        <dbReference type="ARBA" id="ARBA00022679"/>
    </source>
</evidence>
<dbReference type="EMBL" id="SWJQ01000041">
    <property type="protein sequence ID" value="TRZ24773.1"/>
    <property type="molecule type" value="Genomic_DNA"/>
</dbReference>
<reference evidence="21" key="1">
    <citation type="submission" date="2019-04" db="EMBL/GenBank/DDBJ databases">
        <title>Genome assembly of Zosterops borbonicus 15179.</title>
        <authorList>
            <person name="Leroy T."/>
            <person name="Anselmetti Y."/>
            <person name="Tilak M.-K."/>
            <person name="Nabholz B."/>
        </authorList>
    </citation>
    <scope>NUCLEOTIDE SEQUENCE</scope>
    <source>
        <strain evidence="21">HGM_15179</strain>
        <tissue evidence="21">Muscle</tissue>
    </source>
</reference>
<evidence type="ECO:0000256" key="11">
    <source>
        <dbReference type="ARBA" id="ARBA00022777"/>
    </source>
</evidence>
<evidence type="ECO:0000256" key="12">
    <source>
        <dbReference type="ARBA" id="ARBA00022840"/>
    </source>
</evidence>
<feature type="binding site" evidence="17">
    <location>
        <position position="778"/>
    </location>
    <ligand>
        <name>ATP</name>
        <dbReference type="ChEBI" id="CHEBI:30616"/>
    </ligand>
</feature>
<dbReference type="CDD" id="cd05626">
    <property type="entry name" value="STKc_LATS2"/>
    <property type="match status" value="1"/>
</dbReference>
<evidence type="ECO:0000256" key="2">
    <source>
        <dbReference type="ARBA" id="ARBA00004300"/>
    </source>
</evidence>
<keyword evidence="11" id="KW-0418">Kinase</keyword>
<dbReference type="InterPro" id="IPR050236">
    <property type="entry name" value="Ser_Thr_kinase_AGC"/>
</dbReference>
<protein>
    <recommendedName>
        <fullName evidence="4">non-specific serine/threonine protein kinase</fullName>
        <ecNumber evidence="4">2.7.11.1</ecNumber>
    </recommendedName>
</protein>
<evidence type="ECO:0000256" key="18">
    <source>
        <dbReference type="SAM" id="MobiDB-lite"/>
    </source>
</evidence>
<dbReference type="PROSITE" id="PS00108">
    <property type="entry name" value="PROTEIN_KINASE_ST"/>
    <property type="match status" value="1"/>
</dbReference>
<dbReference type="SMART" id="SM00133">
    <property type="entry name" value="S_TK_X"/>
    <property type="match status" value="1"/>
</dbReference>
<dbReference type="PANTHER" id="PTHR24356:SF149">
    <property type="entry name" value="SERINE_THREONINE-PROTEIN KINASE LATS2"/>
    <property type="match status" value="1"/>
</dbReference>
<dbReference type="InterPro" id="IPR017441">
    <property type="entry name" value="Protein_kinase_ATP_BS"/>
</dbReference>
<dbReference type="InterPro" id="IPR017892">
    <property type="entry name" value="Pkinase_C"/>
</dbReference>
<evidence type="ECO:0000256" key="10">
    <source>
        <dbReference type="ARBA" id="ARBA00022741"/>
    </source>
</evidence>
<comment type="catalytic activity">
    <reaction evidence="15">
        <text>L-threonyl-[protein] + ATP = O-phospho-L-threonyl-[protein] + ADP + H(+)</text>
        <dbReference type="Rhea" id="RHEA:46608"/>
        <dbReference type="Rhea" id="RHEA-COMP:11060"/>
        <dbReference type="Rhea" id="RHEA-COMP:11605"/>
        <dbReference type="ChEBI" id="CHEBI:15378"/>
        <dbReference type="ChEBI" id="CHEBI:30013"/>
        <dbReference type="ChEBI" id="CHEBI:30616"/>
        <dbReference type="ChEBI" id="CHEBI:61977"/>
        <dbReference type="ChEBI" id="CHEBI:456216"/>
        <dbReference type="EC" id="2.7.11.1"/>
    </reaction>
</comment>
<dbReference type="Pfam" id="PF00433">
    <property type="entry name" value="Pkinase_C"/>
    <property type="match status" value="1"/>
</dbReference>
<evidence type="ECO:0000256" key="15">
    <source>
        <dbReference type="ARBA" id="ARBA00047899"/>
    </source>
</evidence>
<keyword evidence="6" id="KW-0723">Serine/threonine-protein kinase</keyword>
<evidence type="ECO:0000256" key="4">
    <source>
        <dbReference type="ARBA" id="ARBA00012513"/>
    </source>
</evidence>
<evidence type="ECO:0000256" key="6">
    <source>
        <dbReference type="ARBA" id="ARBA00022527"/>
    </source>
</evidence>
<dbReference type="InterPro" id="IPR000719">
    <property type="entry name" value="Prot_kinase_dom"/>
</dbReference>
<dbReference type="InterPro" id="IPR009060">
    <property type="entry name" value="UBA-like_sf"/>
</dbReference>
<dbReference type="PROSITE" id="PS51285">
    <property type="entry name" value="AGC_KINASE_CTER"/>
    <property type="match status" value="1"/>
</dbReference>
<keyword evidence="5" id="KW-0963">Cytoplasm</keyword>
<keyword evidence="12 17" id="KW-0067">ATP-binding</keyword>
<dbReference type="AlphaFoldDB" id="A0A8K1GVB1"/>
<evidence type="ECO:0000256" key="14">
    <source>
        <dbReference type="ARBA" id="ARBA00023212"/>
    </source>
</evidence>
<dbReference type="GO" id="GO:0005813">
    <property type="term" value="C:centrosome"/>
    <property type="evidence" value="ECO:0007669"/>
    <property type="project" value="UniProtKB-SubCell"/>
</dbReference>
<evidence type="ECO:0000256" key="5">
    <source>
        <dbReference type="ARBA" id="ARBA00022490"/>
    </source>
</evidence>
<comment type="similarity">
    <text evidence="3">Belongs to the protein kinase superfamily. AGC Ser/Thr protein kinase family.</text>
</comment>
<evidence type="ECO:0000256" key="3">
    <source>
        <dbReference type="ARBA" id="ARBA00009903"/>
    </source>
</evidence>
<feature type="compositionally biased region" description="Basic and acidic residues" evidence="18">
    <location>
        <begin position="627"/>
        <end position="653"/>
    </location>
</feature>
<dbReference type="FunFam" id="1.10.510.10:FF:000086">
    <property type="entry name" value="Non-specific serine/threonine protein kinase"/>
    <property type="match status" value="1"/>
</dbReference>
<dbReference type="FunFam" id="1.10.510.10:FF:000199">
    <property type="entry name" value="Non-specific serine/threonine protein kinase"/>
    <property type="match status" value="1"/>
</dbReference>
<dbReference type="SMART" id="SM00220">
    <property type="entry name" value="S_TKc"/>
    <property type="match status" value="1"/>
</dbReference>
<keyword evidence="13" id="KW-0460">Magnesium</keyword>
<dbReference type="GO" id="GO:0035329">
    <property type="term" value="P:hippo signaling"/>
    <property type="evidence" value="ECO:0007669"/>
    <property type="project" value="TreeGrafter"/>
</dbReference>
<feature type="domain" description="AGC-kinase C-terminal" evidence="20">
    <location>
        <begin position="1055"/>
        <end position="1133"/>
    </location>
</feature>
<dbReference type="SUPFAM" id="SSF46934">
    <property type="entry name" value="UBA-like"/>
    <property type="match status" value="1"/>
</dbReference>
<dbReference type="GO" id="GO:0043065">
    <property type="term" value="P:positive regulation of apoptotic process"/>
    <property type="evidence" value="ECO:0007669"/>
    <property type="project" value="TreeGrafter"/>
</dbReference>
<evidence type="ECO:0000256" key="13">
    <source>
        <dbReference type="ARBA" id="ARBA00022842"/>
    </source>
</evidence>
<keyword evidence="7" id="KW-0597">Phosphoprotein</keyword>
<dbReference type="Gene3D" id="1.10.510.10">
    <property type="entry name" value="Transferase(Phosphotransferase) domain 1"/>
    <property type="match status" value="2"/>
</dbReference>
<dbReference type="GO" id="GO:0005634">
    <property type="term" value="C:nucleus"/>
    <property type="evidence" value="ECO:0007669"/>
    <property type="project" value="TreeGrafter"/>
</dbReference>
<sequence>MMMASGKHNRDEAPAKKQELSVSTMHIDWDHITSPTMLEYEDLRAEFLPSLESAVKFPVISSGLHTAPAELLLELTLAVMGQNASTAEPRVCANPAGSGGKCGQEREKQAIPPAQGEVTGSQGQDRNSFLPTHLQLEQICEYTGRFESFILQLQKAVEMAVRALKQTGSRSIEAALEYISKMSYLDPRNEQIVRVIKQTSPGKGIVPNNVTRRPSFEGSNESFPSYHQISNAAYEGTGFGAEGANMLTEVPRPYMDYLISTSQSSAMTAPVQRPSGVGAHSTPTSHQQKAYPANMESSVINYPVANHSSQALQLQASHGCNSQHYSRQHMMVQGEPMGYGVQRSPSFQNKMQQEGGYANLPNKGAVVQNNTGHAFQQAPAGLYISHSHHKQTSPSSHQMHVISRGPAFANDFSDSPPQNLLTPSRNSLNMDLYDMNNPQVQQWQAATTSRRDSLQNPGIETSPRQHVSFRPDATVPSRTNSFNNHQQQPQVTVSMRQVPPGKPDPSITSPNTITAVTSAHILQPVKSMRVMRPEPQTAVGPSHPGWLPPQAPAVDGLEIMEQHVPPPGAANAYQLDVDYGNQELRCPPPPYPKHLLLPGTSEQFDINCLCMGVEQTLRVVPSSTSNKAEESSERNDKSSKNTKAEKPSKDKKQIQTSPVPVRKNGKDEEKRESRIKSYSPFAFKFYMEQHVENVIKTYQQKINRRLQLEQEMAKAGLCEAEQEQMRKILYQKESNYNRLKRAKMDKSMFVKIKTLGIGAFGEVCLACKVDTHALYAMKTLRKKDVLNRNQVAHVKAERDILAEADNEWVVKLYYSFQDKDNLYFVMDYIPGGDMMSLLIRMEVFPERLARFYIAELTLAIESVHKMGFIHRDIKPDNILIDLDGHIKLTDFGLCTGFRWTHNSKYYQKGSHIRQDSMEPSDLWDDVSNCRCGDRLKTLEQRAKKQHQRCLAHSLVGTPNYIAPEVLLRKGYTQLCDWWSVGVILFEMLVGQPPFLAPTPTETQLKVINWESTLHIPSQIKLSPEATDLITKLCCAAEDRLGRNGADDIKAHSFFHSMDFSTDIRRQPAPYVPKISHPMDTSNFDPVEEESPWNDTSGDSTRTWDPLASSNNKHTEHAFYEFTFRRFFDDNGYPFRYPKPSGMEVCQSEKSDVEDKGVVDQTGACQPVYV</sequence>
<gene>
    <name evidence="21" type="ORF">HGM15179_002327</name>
</gene>
<feature type="compositionally biased region" description="Basic and acidic residues" evidence="18">
    <location>
        <begin position="664"/>
        <end position="673"/>
    </location>
</feature>
<keyword evidence="14" id="KW-0206">Cytoskeleton</keyword>
<dbReference type="InterPro" id="IPR008271">
    <property type="entry name" value="Ser/Thr_kinase_AS"/>
</dbReference>
<dbReference type="GO" id="GO:0005524">
    <property type="term" value="F:ATP binding"/>
    <property type="evidence" value="ECO:0007669"/>
    <property type="project" value="UniProtKB-UniRule"/>
</dbReference>
<comment type="caution">
    <text evidence="21">The sequence shown here is derived from an EMBL/GenBank/DDBJ whole genome shotgun (WGS) entry which is preliminary data.</text>
</comment>
<evidence type="ECO:0000256" key="7">
    <source>
        <dbReference type="ARBA" id="ARBA00022553"/>
    </source>
</evidence>
<dbReference type="PROSITE" id="PS50011">
    <property type="entry name" value="PROTEIN_KINASE_DOM"/>
    <property type="match status" value="1"/>
</dbReference>
<name>A0A8K1GVB1_9PASS</name>
<dbReference type="Proteomes" id="UP000796761">
    <property type="component" value="Unassembled WGS sequence"/>
</dbReference>
<proteinExistence type="inferred from homology"/>
<accession>A0A8K1GVB1</accession>
<feature type="region of interest" description="Disordered" evidence="18">
    <location>
        <begin position="619"/>
        <end position="673"/>
    </location>
</feature>